<dbReference type="InterPro" id="IPR004605">
    <property type="entry name" value="DNA_helicase_Holl-junc_RuvB"/>
</dbReference>
<evidence type="ECO:0000256" key="2">
    <source>
        <dbReference type="ARBA" id="ARBA00022741"/>
    </source>
</evidence>
<dbReference type="GO" id="GO:0005737">
    <property type="term" value="C:cytoplasm"/>
    <property type="evidence" value="ECO:0007669"/>
    <property type="project" value="UniProtKB-SubCell"/>
</dbReference>
<dbReference type="InterPro" id="IPR036388">
    <property type="entry name" value="WH-like_DNA-bd_sf"/>
</dbReference>
<keyword evidence="11" id="KW-0347">Helicase</keyword>
<dbReference type="InterPro" id="IPR041445">
    <property type="entry name" value="AAA_lid_4"/>
</dbReference>
<dbReference type="NCBIfam" id="NF000868">
    <property type="entry name" value="PRK00080.1"/>
    <property type="match status" value="1"/>
</dbReference>
<evidence type="ECO:0000256" key="6">
    <source>
        <dbReference type="ARBA" id="ARBA00023125"/>
    </source>
</evidence>
<evidence type="ECO:0000313" key="12">
    <source>
        <dbReference type="Proteomes" id="UP000034050"/>
    </source>
</evidence>
<dbReference type="AlphaFoldDB" id="A0A0G1CNE9"/>
<dbReference type="GO" id="GO:0000400">
    <property type="term" value="F:four-way junction DNA binding"/>
    <property type="evidence" value="ECO:0007669"/>
    <property type="project" value="UniProtKB-UniRule"/>
</dbReference>
<dbReference type="PANTHER" id="PTHR42848:SF1">
    <property type="entry name" value="HOLLIDAY JUNCTION BRANCH MIGRATION COMPLEX SUBUNIT RUVB"/>
    <property type="match status" value="1"/>
</dbReference>
<feature type="region of interest" description="Head domain (RuvB-H)" evidence="9">
    <location>
        <begin position="263"/>
        <end position="347"/>
    </location>
</feature>
<feature type="binding site" evidence="9">
    <location>
        <position position="28"/>
    </location>
    <ligand>
        <name>ATP</name>
        <dbReference type="ChEBI" id="CHEBI:30616"/>
    </ligand>
</feature>
<dbReference type="HAMAP" id="MF_00016">
    <property type="entry name" value="DNA_HJ_migration_RuvB"/>
    <property type="match status" value="1"/>
</dbReference>
<accession>A0A0G1CNE9</accession>
<keyword evidence="8 9" id="KW-0234">DNA repair</keyword>
<keyword evidence="1 9" id="KW-0963">Cytoplasm</keyword>
<dbReference type="PATRIC" id="fig|1618446.3.peg.634"/>
<evidence type="ECO:0000256" key="1">
    <source>
        <dbReference type="ARBA" id="ARBA00022490"/>
    </source>
</evidence>
<dbReference type="Proteomes" id="UP000034050">
    <property type="component" value="Unassembled WGS sequence"/>
</dbReference>
<comment type="function">
    <text evidence="9">The RuvA-RuvB-RuvC complex processes Holliday junction (HJ) DNA during genetic recombination and DNA repair, while the RuvA-RuvB complex plays an important role in the rescue of blocked DNA replication forks via replication fork reversal (RFR). RuvA specifically binds to HJ cruciform DNA, conferring on it an open structure. The RuvB hexamer acts as an ATP-dependent pump, pulling dsDNA into and through the RuvAB complex. RuvB forms 2 homohexamers on either side of HJ DNA bound by 1 or 2 RuvA tetramers; 4 subunits per hexamer contact DNA at a time. Coordinated motions by a converter formed by DNA-disengaged RuvB subunits stimulates ATP hydrolysis and nucleotide exchange. Immobilization of the converter enables RuvB to convert the ATP-contained energy into a lever motion, pulling 2 nucleotides of DNA out of the RuvA tetramer per ATP hydrolyzed, thus driving DNA branch migration. The RuvB motors rotate together with the DNA substrate, which together with the progressing nucleotide cycle form the mechanistic basis for DNA recombination by continuous HJ branch migration. Branch migration allows RuvC to scan DNA until it finds its consensus sequence, where it cleaves and resolves cruciform DNA.</text>
</comment>
<keyword evidence="2 9" id="KW-0547">Nucleotide-binding</keyword>
<protein>
    <recommendedName>
        <fullName evidence="9">Holliday junction branch migration complex subunit RuvB</fullName>
        <ecNumber evidence="9">3.6.4.-</ecNumber>
    </recommendedName>
</protein>
<feature type="binding site" evidence="9">
    <location>
        <position position="70"/>
    </location>
    <ligand>
        <name>ATP</name>
        <dbReference type="ChEBI" id="CHEBI:30616"/>
    </ligand>
</feature>
<feature type="region of interest" description="Small ATPAse domain (RuvB-S)" evidence="9">
    <location>
        <begin position="190"/>
        <end position="260"/>
    </location>
</feature>
<feature type="binding site" evidence="9">
    <location>
        <position position="323"/>
    </location>
    <ligand>
        <name>DNA</name>
        <dbReference type="ChEBI" id="CHEBI:16991"/>
    </ligand>
</feature>
<feature type="binding site" evidence="9">
    <location>
        <position position="226"/>
    </location>
    <ligand>
        <name>ATP</name>
        <dbReference type="ChEBI" id="CHEBI:30616"/>
    </ligand>
</feature>
<comment type="domain">
    <text evidence="9">Has 3 domains, the large (RuvB-L) and small ATPase (RuvB-S) domains and the C-terminal head (RuvB-H) domain. The head domain binds DNA, while the ATPase domains jointly bind ATP, ADP or are empty depending on the state of the subunit in the translocation cycle. During a single DNA translocation step the structure of each domain remains the same, but their relative positions change.</text>
</comment>
<dbReference type="Gene3D" id="1.10.8.60">
    <property type="match status" value="1"/>
</dbReference>
<keyword evidence="7 9" id="KW-0233">DNA recombination</keyword>
<comment type="similarity">
    <text evidence="9">Belongs to the RuvB family.</text>
</comment>
<keyword evidence="4 9" id="KW-0378">Hydrolase</keyword>
<feature type="binding site" evidence="9">
    <location>
        <position position="74"/>
    </location>
    <ligand>
        <name>ATP</name>
        <dbReference type="ChEBI" id="CHEBI:30616"/>
    </ligand>
</feature>
<dbReference type="NCBIfam" id="TIGR00635">
    <property type="entry name" value="ruvB"/>
    <property type="match status" value="1"/>
</dbReference>
<dbReference type="GO" id="GO:0006310">
    <property type="term" value="P:DNA recombination"/>
    <property type="evidence" value="ECO:0007669"/>
    <property type="project" value="UniProtKB-UniRule"/>
</dbReference>
<keyword evidence="5 9" id="KW-0067">ATP-binding</keyword>
<evidence type="ECO:0000259" key="10">
    <source>
        <dbReference type="SMART" id="SM00382"/>
    </source>
</evidence>
<gene>
    <name evidence="9" type="primary">ruvB</name>
    <name evidence="11" type="ORF">UV61_C0005G0043</name>
</gene>
<sequence length="347" mass="37959">MSITAIPNLKASPKEVLSKDEELLFVSLRARDWAEFCGQEKIKAALKISLGAARKRKDVLEHILLYGPPGLGKTTLAHLIAKEMGSQIKVTSGPAIERAGDLAAILTNLAPGDILFIDEIHRLQRVVEETLYPAMEDYCLDIVIGKGPGARTVRLDLPQFTIVGATTRIGLLSSPLRDRFGVIHRLSFYEPEALSKIISRGASKLGVPIDVDSTRELARRARGTPRIALKLLKRVRDVAQIKGDGKITRAMVDQALDLLEVDPLGLDESDRRLLISIIDKHAGGPVGIETIAATISEDIGTVEEVLEPYLMQIGFLKRTPRGRVVTPLAFAHLGKKIPPNLSQTKLF</sequence>
<evidence type="ECO:0000313" key="11">
    <source>
        <dbReference type="EMBL" id="KKS87022.1"/>
    </source>
</evidence>
<dbReference type="Pfam" id="PF17864">
    <property type="entry name" value="AAA_lid_4"/>
    <property type="match status" value="1"/>
</dbReference>
<dbReference type="GO" id="GO:0016887">
    <property type="term" value="F:ATP hydrolysis activity"/>
    <property type="evidence" value="ECO:0007669"/>
    <property type="project" value="RHEA"/>
</dbReference>
<organism evidence="11 12">
    <name type="scientific">Candidatus Gottesmanbacteria bacterium GW2011_GWB1_43_11</name>
    <dbReference type="NCBI Taxonomy" id="1618446"/>
    <lineage>
        <taxon>Bacteria</taxon>
        <taxon>Candidatus Gottesmaniibacteriota</taxon>
    </lineage>
</organism>
<dbReference type="EMBL" id="LCFD01000005">
    <property type="protein sequence ID" value="KKS87022.1"/>
    <property type="molecule type" value="Genomic_DNA"/>
</dbReference>
<proteinExistence type="inferred from homology"/>
<feature type="binding site" evidence="9">
    <location>
        <position position="29"/>
    </location>
    <ligand>
        <name>ATP</name>
        <dbReference type="ChEBI" id="CHEBI:30616"/>
    </ligand>
</feature>
<dbReference type="GO" id="GO:0048476">
    <property type="term" value="C:Holliday junction resolvase complex"/>
    <property type="evidence" value="ECO:0007669"/>
    <property type="project" value="UniProtKB-UniRule"/>
</dbReference>
<evidence type="ECO:0000256" key="5">
    <source>
        <dbReference type="ARBA" id="ARBA00022840"/>
    </source>
</evidence>
<comment type="caution">
    <text evidence="11">The sequence shown here is derived from an EMBL/GenBank/DDBJ whole genome shotgun (WGS) entry which is preliminary data.</text>
</comment>
<feature type="binding site" evidence="9">
    <location>
        <position position="74"/>
    </location>
    <ligand>
        <name>Mg(2+)</name>
        <dbReference type="ChEBI" id="CHEBI:18420"/>
    </ligand>
</feature>
<feature type="binding site" evidence="9">
    <location>
        <begin position="136"/>
        <end position="138"/>
    </location>
    <ligand>
        <name>ATP</name>
        <dbReference type="ChEBI" id="CHEBI:30616"/>
    </ligand>
</feature>
<feature type="binding site" evidence="9">
    <location>
        <position position="179"/>
    </location>
    <ligand>
        <name>ATP</name>
        <dbReference type="ChEBI" id="CHEBI:30616"/>
    </ligand>
</feature>
<dbReference type="InterPro" id="IPR036390">
    <property type="entry name" value="WH_DNA-bd_sf"/>
</dbReference>
<evidence type="ECO:0000256" key="8">
    <source>
        <dbReference type="ARBA" id="ARBA00023204"/>
    </source>
</evidence>
<dbReference type="Gene3D" id="3.40.50.300">
    <property type="entry name" value="P-loop containing nucleotide triphosphate hydrolases"/>
    <property type="match status" value="1"/>
</dbReference>
<feature type="binding site" evidence="9">
    <location>
        <position position="75"/>
    </location>
    <ligand>
        <name>ATP</name>
        <dbReference type="ChEBI" id="CHEBI:30616"/>
    </ligand>
</feature>
<dbReference type="InterPro" id="IPR008824">
    <property type="entry name" value="RuvB-like_N"/>
</dbReference>
<comment type="caution">
    <text evidence="9">Lacks conserved residue(s) required for the propagation of feature annotation.</text>
</comment>
<feature type="domain" description="AAA+ ATPase" evidence="10">
    <location>
        <begin position="59"/>
        <end position="190"/>
    </location>
</feature>
<dbReference type="InterPro" id="IPR003593">
    <property type="entry name" value="AAA+_ATPase"/>
</dbReference>
<dbReference type="InterPro" id="IPR008823">
    <property type="entry name" value="RuvB_wg_C"/>
</dbReference>
<dbReference type="Pfam" id="PF05491">
    <property type="entry name" value="WHD_RuvB"/>
    <property type="match status" value="1"/>
</dbReference>
<evidence type="ECO:0000256" key="4">
    <source>
        <dbReference type="ARBA" id="ARBA00022801"/>
    </source>
</evidence>
<comment type="subcellular location">
    <subcellularLocation>
        <location evidence="9">Cytoplasm</location>
    </subcellularLocation>
</comment>
<evidence type="ECO:0000256" key="7">
    <source>
        <dbReference type="ARBA" id="ARBA00023172"/>
    </source>
</evidence>
<feature type="binding site" evidence="9">
    <location>
        <position position="318"/>
    </location>
    <ligand>
        <name>DNA</name>
        <dbReference type="ChEBI" id="CHEBI:16991"/>
    </ligand>
</feature>
<dbReference type="InterPro" id="IPR027417">
    <property type="entry name" value="P-loop_NTPase"/>
</dbReference>
<dbReference type="Gene3D" id="1.10.10.10">
    <property type="entry name" value="Winged helix-like DNA-binding domain superfamily/Winged helix DNA-binding domain"/>
    <property type="match status" value="1"/>
</dbReference>
<keyword evidence="3 9" id="KW-0227">DNA damage</keyword>
<feature type="binding site" evidence="9">
    <location>
        <position position="73"/>
    </location>
    <ligand>
        <name>ATP</name>
        <dbReference type="ChEBI" id="CHEBI:30616"/>
    </ligand>
</feature>
<dbReference type="GO" id="GO:0009378">
    <property type="term" value="F:four-way junction helicase activity"/>
    <property type="evidence" value="ECO:0007669"/>
    <property type="project" value="InterPro"/>
</dbReference>
<dbReference type="EC" id="3.6.4.-" evidence="9"/>
<dbReference type="GO" id="GO:0006281">
    <property type="term" value="P:DNA repair"/>
    <property type="evidence" value="ECO:0007669"/>
    <property type="project" value="UniProtKB-UniRule"/>
</dbReference>
<dbReference type="STRING" id="1618446.UV61_C0005G0043"/>
<reference evidence="11 12" key="1">
    <citation type="journal article" date="2015" name="Nature">
        <title>rRNA introns, odd ribosomes, and small enigmatic genomes across a large radiation of phyla.</title>
        <authorList>
            <person name="Brown C.T."/>
            <person name="Hug L.A."/>
            <person name="Thomas B.C."/>
            <person name="Sharon I."/>
            <person name="Castelle C.J."/>
            <person name="Singh A."/>
            <person name="Wilkins M.J."/>
            <person name="Williams K.H."/>
            <person name="Banfield J.F."/>
        </authorList>
    </citation>
    <scope>NUCLEOTIDE SEQUENCE [LARGE SCALE GENOMIC DNA]</scope>
</reference>
<comment type="catalytic activity">
    <reaction evidence="9">
        <text>ATP + H2O = ADP + phosphate + H(+)</text>
        <dbReference type="Rhea" id="RHEA:13065"/>
        <dbReference type="ChEBI" id="CHEBI:15377"/>
        <dbReference type="ChEBI" id="CHEBI:15378"/>
        <dbReference type="ChEBI" id="CHEBI:30616"/>
        <dbReference type="ChEBI" id="CHEBI:43474"/>
        <dbReference type="ChEBI" id="CHEBI:456216"/>
    </reaction>
</comment>
<dbReference type="CDD" id="cd00009">
    <property type="entry name" value="AAA"/>
    <property type="match status" value="1"/>
</dbReference>
<name>A0A0G1CNE9_9BACT</name>
<dbReference type="SUPFAM" id="SSF52540">
    <property type="entry name" value="P-loop containing nucleoside triphosphate hydrolases"/>
    <property type="match status" value="1"/>
</dbReference>
<keyword evidence="6 9" id="KW-0238">DNA-binding</keyword>
<feature type="binding site" evidence="9">
    <location>
        <position position="189"/>
    </location>
    <ligand>
        <name>ATP</name>
        <dbReference type="ChEBI" id="CHEBI:30616"/>
    </ligand>
</feature>
<evidence type="ECO:0000256" key="3">
    <source>
        <dbReference type="ARBA" id="ARBA00022763"/>
    </source>
</evidence>
<evidence type="ECO:0000256" key="9">
    <source>
        <dbReference type="HAMAP-Rule" id="MF_00016"/>
    </source>
</evidence>
<comment type="subunit">
    <text evidence="9">Homohexamer. Forms an RuvA(8)-RuvB(12)-Holliday junction (HJ) complex. HJ DNA is sandwiched between 2 RuvA tetramers; dsDNA enters through RuvA and exits via RuvB. An RuvB hexamer assembles on each DNA strand where it exits the tetramer. Each RuvB hexamer is contacted by two RuvA subunits (via domain III) on 2 adjacent RuvB subunits; this complex drives branch migration. In the full resolvosome a probable DNA-RuvA(4)-RuvB(12)-RuvC(2) complex forms which resolves the HJ.</text>
</comment>
<dbReference type="SUPFAM" id="SSF46785">
    <property type="entry name" value="Winged helix' DNA-binding domain"/>
    <property type="match status" value="1"/>
</dbReference>
<dbReference type="GO" id="GO:0005524">
    <property type="term" value="F:ATP binding"/>
    <property type="evidence" value="ECO:0007669"/>
    <property type="project" value="UniProtKB-UniRule"/>
</dbReference>
<dbReference type="Pfam" id="PF05496">
    <property type="entry name" value="RuvB_N"/>
    <property type="match status" value="1"/>
</dbReference>
<dbReference type="PANTHER" id="PTHR42848">
    <property type="match status" value="1"/>
</dbReference>
<dbReference type="SMART" id="SM00382">
    <property type="entry name" value="AAA"/>
    <property type="match status" value="1"/>
</dbReference>